<evidence type="ECO:0000313" key="2">
    <source>
        <dbReference type="Proteomes" id="UP000198855"/>
    </source>
</evidence>
<evidence type="ECO:0000313" key="1">
    <source>
        <dbReference type="EMBL" id="SFE41658.1"/>
    </source>
</evidence>
<proteinExistence type="predicted"/>
<dbReference type="RefSeq" id="WP_091186512.1">
    <property type="nucleotide sequence ID" value="NZ_FOMT01000003.1"/>
</dbReference>
<protein>
    <submittedName>
        <fullName evidence="1">Uncharacterized protein</fullName>
    </submittedName>
</protein>
<organism evidence="1 2">
    <name type="scientific">Paenibacillus catalpae</name>
    <dbReference type="NCBI Taxonomy" id="1045775"/>
    <lineage>
        <taxon>Bacteria</taxon>
        <taxon>Bacillati</taxon>
        <taxon>Bacillota</taxon>
        <taxon>Bacilli</taxon>
        <taxon>Bacillales</taxon>
        <taxon>Paenibacillaceae</taxon>
        <taxon>Paenibacillus</taxon>
    </lineage>
</organism>
<dbReference type="EMBL" id="FOMT01000003">
    <property type="protein sequence ID" value="SFE41658.1"/>
    <property type="molecule type" value="Genomic_DNA"/>
</dbReference>
<reference evidence="2" key="1">
    <citation type="submission" date="2016-10" db="EMBL/GenBank/DDBJ databases">
        <authorList>
            <person name="Varghese N."/>
            <person name="Submissions S."/>
        </authorList>
    </citation>
    <scope>NUCLEOTIDE SEQUENCE [LARGE SCALE GENOMIC DNA]</scope>
    <source>
        <strain evidence="2">CGMCC 1.10784</strain>
    </source>
</reference>
<dbReference type="STRING" id="1045775.SAMN05216378_3043"/>
<name>A0A1I2ADM7_9BACL</name>
<sequence length="80" mass="9547">MIPFEKTWPYDIIMKDVYVSSCPFCSSENVLIPLRIREIEEIQHGKKKLLVFPCCHNKVTVLDMDHDYMLTDQPLRKLRH</sequence>
<dbReference type="OrthoDB" id="2889126at2"/>
<dbReference type="Proteomes" id="UP000198855">
    <property type="component" value="Unassembled WGS sequence"/>
</dbReference>
<dbReference type="AlphaFoldDB" id="A0A1I2ADM7"/>
<keyword evidence="2" id="KW-1185">Reference proteome</keyword>
<accession>A0A1I2ADM7</accession>
<gene>
    <name evidence="1" type="ORF">SAMN05216378_3043</name>
</gene>